<keyword evidence="3" id="KW-1185">Reference proteome</keyword>
<dbReference type="Gene3D" id="3.90.25.10">
    <property type="entry name" value="UDP-galactose 4-epimerase, domain 1"/>
    <property type="match status" value="1"/>
</dbReference>
<dbReference type="SUPFAM" id="SSF51735">
    <property type="entry name" value="NAD(P)-binding Rossmann-fold domains"/>
    <property type="match status" value="1"/>
</dbReference>
<organism evidence="2 3">
    <name type="scientific">Glycomyces buryatensis</name>
    <dbReference type="NCBI Taxonomy" id="2570927"/>
    <lineage>
        <taxon>Bacteria</taxon>
        <taxon>Bacillati</taxon>
        <taxon>Actinomycetota</taxon>
        <taxon>Actinomycetes</taxon>
        <taxon>Glycomycetales</taxon>
        <taxon>Glycomycetaceae</taxon>
        <taxon>Glycomyces</taxon>
    </lineage>
</organism>
<evidence type="ECO:0000259" key="1">
    <source>
        <dbReference type="Pfam" id="PF13460"/>
    </source>
</evidence>
<dbReference type="PANTHER" id="PTHR43162">
    <property type="match status" value="1"/>
</dbReference>
<gene>
    <name evidence="2" type="ORF">FAB82_15655</name>
</gene>
<protein>
    <submittedName>
        <fullName evidence="2">NAD-dependent epimerase/dehydratase family protein</fullName>
    </submittedName>
</protein>
<accession>A0A4S8Q749</accession>
<dbReference type="InterPro" id="IPR016040">
    <property type="entry name" value="NAD(P)-bd_dom"/>
</dbReference>
<comment type="caution">
    <text evidence="2">The sequence shown here is derived from an EMBL/GenBank/DDBJ whole genome shotgun (WGS) entry which is preliminary data.</text>
</comment>
<proteinExistence type="predicted"/>
<reference evidence="2 3" key="2">
    <citation type="submission" date="2019-05" db="EMBL/GenBank/DDBJ databases">
        <title>Glycomyces buryatensis sp. nov.</title>
        <authorList>
            <person name="Nikitina E."/>
        </authorList>
    </citation>
    <scope>NUCLEOTIDE SEQUENCE [LARGE SCALE GENOMIC DNA]</scope>
    <source>
        <strain evidence="2 3">18</strain>
    </source>
</reference>
<reference evidence="3" key="1">
    <citation type="submission" date="2019-04" db="EMBL/GenBank/DDBJ databases">
        <title>Nocardioides xinjiangensis sp. nov.</title>
        <authorList>
            <person name="Liu S."/>
        </authorList>
    </citation>
    <scope>NUCLEOTIDE SEQUENCE [LARGE SCALE GENOMIC DNA]</scope>
    <source>
        <strain evidence="3">18</strain>
    </source>
</reference>
<dbReference type="InterPro" id="IPR036291">
    <property type="entry name" value="NAD(P)-bd_dom_sf"/>
</dbReference>
<dbReference type="PANTHER" id="PTHR43162:SF1">
    <property type="entry name" value="PRESTALK A DIFFERENTIATION PROTEIN A"/>
    <property type="match status" value="1"/>
</dbReference>
<feature type="domain" description="NAD(P)-binding" evidence="1">
    <location>
        <begin position="8"/>
        <end position="99"/>
    </location>
</feature>
<evidence type="ECO:0000313" key="2">
    <source>
        <dbReference type="EMBL" id="THV40133.1"/>
    </source>
</evidence>
<evidence type="ECO:0000313" key="3">
    <source>
        <dbReference type="Proteomes" id="UP000308760"/>
    </source>
</evidence>
<dbReference type="Gene3D" id="3.40.50.720">
    <property type="entry name" value="NAD(P)-binding Rossmann-like Domain"/>
    <property type="match status" value="1"/>
</dbReference>
<dbReference type="AlphaFoldDB" id="A0A4S8Q749"/>
<name>A0A4S8Q749_9ACTN</name>
<dbReference type="Proteomes" id="UP000308760">
    <property type="component" value="Unassembled WGS sequence"/>
</dbReference>
<dbReference type="EMBL" id="STGY01000057">
    <property type="protein sequence ID" value="THV40133.1"/>
    <property type="molecule type" value="Genomic_DNA"/>
</dbReference>
<sequence length="272" mass="29232">MNILVTAATGNVGRHLVNELVSSGHRVRALTRDPDSADLPDGVEAVAGDFTDLASLEAALKGVDALHLITTYGPSNETLPNGPELAELVRQAGVRRVTLLWNGYRGPVEEAFETAGLRPTELQPGEFMSNALTWAEEVRNSGVVREANAHIRQTQVHEADIAAVAAVALTSDGHEGKAYPLTGPEPLNPAERVAILAEAAGRPIRFEALTDAQARERMRDLGHEDAVVDYVLGWQSDPPEAFRIVSDAVEVVTGRPARAFAQWAEAHAADFR</sequence>
<dbReference type="InterPro" id="IPR051604">
    <property type="entry name" value="Ergot_Alk_Oxidoreductase"/>
</dbReference>
<dbReference type="RefSeq" id="WP_136535478.1">
    <property type="nucleotide sequence ID" value="NZ_STGY01000057.1"/>
</dbReference>
<dbReference type="Pfam" id="PF13460">
    <property type="entry name" value="NAD_binding_10"/>
    <property type="match status" value="1"/>
</dbReference>
<dbReference type="OrthoDB" id="3207931at2"/>